<proteinExistence type="predicted"/>
<organism evidence="1">
    <name type="scientific">marine sediment metagenome</name>
    <dbReference type="NCBI Taxonomy" id="412755"/>
    <lineage>
        <taxon>unclassified sequences</taxon>
        <taxon>metagenomes</taxon>
        <taxon>ecological metagenomes</taxon>
    </lineage>
</organism>
<accession>A0A0F9T2U4</accession>
<gene>
    <name evidence="1" type="ORF">LCGC14_0378430</name>
</gene>
<evidence type="ECO:0000313" key="1">
    <source>
        <dbReference type="EMBL" id="KKN75605.1"/>
    </source>
</evidence>
<sequence>MAVLWTITITMEDGGLPLTTPLASKMVDPIMKFVRTFGETEVTATRAAAVTVDYDATDSATIKIT</sequence>
<reference evidence="1" key="1">
    <citation type="journal article" date="2015" name="Nature">
        <title>Complex archaea that bridge the gap between prokaryotes and eukaryotes.</title>
        <authorList>
            <person name="Spang A."/>
            <person name="Saw J.H."/>
            <person name="Jorgensen S.L."/>
            <person name="Zaremba-Niedzwiedzka K."/>
            <person name="Martijn J."/>
            <person name="Lind A.E."/>
            <person name="van Eijk R."/>
            <person name="Schleper C."/>
            <person name="Guy L."/>
            <person name="Ettema T.J."/>
        </authorList>
    </citation>
    <scope>NUCLEOTIDE SEQUENCE</scope>
</reference>
<dbReference type="AlphaFoldDB" id="A0A0F9T2U4"/>
<protein>
    <submittedName>
        <fullName evidence="1">Uncharacterized protein</fullName>
    </submittedName>
</protein>
<comment type="caution">
    <text evidence="1">The sequence shown here is derived from an EMBL/GenBank/DDBJ whole genome shotgun (WGS) entry which is preliminary data.</text>
</comment>
<name>A0A0F9T2U4_9ZZZZ</name>
<dbReference type="EMBL" id="LAZR01000306">
    <property type="protein sequence ID" value="KKN75605.1"/>
    <property type="molecule type" value="Genomic_DNA"/>
</dbReference>